<dbReference type="eggNOG" id="COG1403">
    <property type="taxonomic scope" value="Bacteria"/>
</dbReference>
<dbReference type="OrthoDB" id="574620at2"/>
<organism evidence="1 2">
    <name type="scientific">Coleofasciculus chthonoplastes PCC 7420</name>
    <dbReference type="NCBI Taxonomy" id="118168"/>
    <lineage>
        <taxon>Bacteria</taxon>
        <taxon>Bacillati</taxon>
        <taxon>Cyanobacteriota</taxon>
        <taxon>Cyanophyceae</taxon>
        <taxon>Coleofasciculales</taxon>
        <taxon>Coleofasciculaceae</taxon>
        <taxon>Coleofasciculus</taxon>
    </lineage>
</organism>
<accession>B4VZH9</accession>
<name>B4VZH9_9CYAN</name>
<dbReference type="HOGENOM" id="CLU_668551_0_0_3"/>
<reference evidence="1 2" key="1">
    <citation type="submission" date="2008-07" db="EMBL/GenBank/DDBJ databases">
        <authorList>
            <person name="Tandeau de Marsac N."/>
            <person name="Ferriera S."/>
            <person name="Johnson J."/>
            <person name="Kravitz S."/>
            <person name="Beeson K."/>
            <person name="Sutton G."/>
            <person name="Rogers Y.-H."/>
            <person name="Friedman R."/>
            <person name="Frazier M."/>
            <person name="Venter J.C."/>
        </authorList>
    </citation>
    <scope>NUCLEOTIDE SEQUENCE [LARGE SCALE GENOMIC DNA]</scope>
    <source>
        <strain evidence="1 2">PCC 7420</strain>
    </source>
</reference>
<protein>
    <recommendedName>
        <fullName evidence="3">HNH nuclease domain-containing protein</fullName>
    </recommendedName>
</protein>
<dbReference type="Gene3D" id="1.10.30.50">
    <property type="match status" value="1"/>
</dbReference>
<dbReference type="STRING" id="118168.MC7420_5020"/>
<evidence type="ECO:0000313" key="2">
    <source>
        <dbReference type="Proteomes" id="UP000003835"/>
    </source>
</evidence>
<gene>
    <name evidence="1" type="ORF">MC7420_5020</name>
</gene>
<dbReference type="EMBL" id="DS989862">
    <property type="protein sequence ID" value="EDX72747.1"/>
    <property type="molecule type" value="Genomic_DNA"/>
</dbReference>
<keyword evidence="2" id="KW-1185">Reference proteome</keyword>
<dbReference type="AlphaFoldDB" id="B4VZH9"/>
<dbReference type="RefSeq" id="WP_006104201.1">
    <property type="nucleotide sequence ID" value="NZ_DS989862.1"/>
</dbReference>
<proteinExistence type="predicted"/>
<sequence length="410" mass="48100">MIYQVELPELTLKRLTDVVYLQMRLLRYAASTETLSRQTCERYLKGYKRFRGRHKQIADWLWRGPKRRKLLENFSQGSRPEKLEWSRCLFREALAFLTNPVGYMTPYRKKAAPDWQQAGAEFLCLFYEYLGKELPDYFFSERGATQFNKNNLKSNFFKTNNQLEVCPACDFSATRSQVDHYLPISLYPHLSCHPFNLIPICSECNSLMVKGNHDVLQKNSKNRRKLEDIFLIYKNCGLGDLTYLKLELEKGYRSISLMEFKPRKGENLRDCIDAYCNAYQIPDRWLEIVKTIENQLFSQIKQFMKAAKGQRESLNIFDVDRGLTELLQSLCENQGKIPFAFPMSWWLATLIERELKPAISSSQPIEVKNFPLLEEIADWISQDNISHPAYIQEPHLKQARNLRKIVAEEG</sequence>
<evidence type="ECO:0000313" key="1">
    <source>
        <dbReference type="EMBL" id="EDX72747.1"/>
    </source>
</evidence>
<dbReference type="Proteomes" id="UP000003835">
    <property type="component" value="Unassembled WGS sequence"/>
</dbReference>
<evidence type="ECO:0008006" key="3">
    <source>
        <dbReference type="Google" id="ProtNLM"/>
    </source>
</evidence>